<dbReference type="PROSITE" id="PS50035">
    <property type="entry name" value="PLD"/>
    <property type="match status" value="2"/>
</dbReference>
<dbReference type="InterPro" id="IPR001736">
    <property type="entry name" value="PLipase_D/transphosphatidylase"/>
</dbReference>
<evidence type="ECO:0000313" key="4">
    <source>
        <dbReference type="Proteomes" id="UP000703893"/>
    </source>
</evidence>
<dbReference type="EMBL" id="VGJX01000345">
    <property type="protein sequence ID" value="MBM3274836.1"/>
    <property type="molecule type" value="Genomic_DNA"/>
</dbReference>
<dbReference type="CDD" id="cd09110">
    <property type="entry name" value="PLDc_CLS_1"/>
    <property type="match status" value="1"/>
</dbReference>
<evidence type="ECO:0000259" key="2">
    <source>
        <dbReference type="PROSITE" id="PS50035"/>
    </source>
</evidence>
<protein>
    <submittedName>
        <fullName evidence="3">Phosphatidylserine/phosphatidylglycerophosphate/ cardiolipin synthase family protein</fullName>
    </submittedName>
</protein>
<accession>A0A938BL24</accession>
<feature type="domain" description="PLD phosphodiesterase" evidence="2">
    <location>
        <begin position="165"/>
        <end position="192"/>
    </location>
</feature>
<dbReference type="PANTHER" id="PTHR21248:SF22">
    <property type="entry name" value="PHOSPHOLIPASE D"/>
    <property type="match status" value="1"/>
</dbReference>
<dbReference type="GO" id="GO:0032049">
    <property type="term" value="P:cardiolipin biosynthetic process"/>
    <property type="evidence" value="ECO:0007669"/>
    <property type="project" value="UniProtKB-ARBA"/>
</dbReference>
<dbReference type="AlphaFoldDB" id="A0A938BL24"/>
<evidence type="ECO:0000313" key="3">
    <source>
        <dbReference type="EMBL" id="MBM3274836.1"/>
    </source>
</evidence>
<organism evidence="3 4">
    <name type="scientific">Candidatus Tanganyikabacteria bacterium</name>
    <dbReference type="NCBI Taxonomy" id="2961651"/>
    <lineage>
        <taxon>Bacteria</taxon>
        <taxon>Bacillati</taxon>
        <taxon>Candidatus Sericytochromatia</taxon>
        <taxon>Candidatus Tanganyikabacteria</taxon>
    </lineage>
</organism>
<dbReference type="SUPFAM" id="SSF56024">
    <property type="entry name" value="Phospholipase D/nuclease"/>
    <property type="match status" value="2"/>
</dbReference>
<dbReference type="GO" id="GO:0030572">
    <property type="term" value="F:phosphatidyltransferase activity"/>
    <property type="evidence" value="ECO:0007669"/>
    <property type="project" value="UniProtKB-ARBA"/>
</dbReference>
<proteinExistence type="predicted"/>
<dbReference type="PROSITE" id="PS51257">
    <property type="entry name" value="PROKAR_LIPOPROTEIN"/>
    <property type="match status" value="1"/>
</dbReference>
<feature type="signal peptide" evidence="1">
    <location>
        <begin position="1"/>
        <end position="21"/>
    </location>
</feature>
<dbReference type="InterPro" id="IPR025202">
    <property type="entry name" value="PLD-like_dom"/>
</dbReference>
<name>A0A938BL24_9BACT</name>
<comment type="caution">
    <text evidence="3">The sequence shown here is derived from an EMBL/GenBank/DDBJ whole genome shotgun (WGS) entry which is preliminary data.</text>
</comment>
<dbReference type="PANTHER" id="PTHR21248">
    <property type="entry name" value="CARDIOLIPIN SYNTHASE"/>
    <property type="match status" value="1"/>
</dbReference>
<reference evidence="3 4" key="1">
    <citation type="submission" date="2019-03" db="EMBL/GenBank/DDBJ databases">
        <title>Lake Tanganyika Metagenome-Assembled Genomes (MAGs).</title>
        <authorList>
            <person name="Tran P."/>
        </authorList>
    </citation>
    <scope>NUCLEOTIDE SEQUENCE [LARGE SCALE GENOMIC DNA]</scope>
    <source>
        <strain evidence="3">K_DeepCast_65m_m2_236</strain>
    </source>
</reference>
<dbReference type="Gene3D" id="3.30.870.10">
    <property type="entry name" value="Endonuclease Chain A"/>
    <property type="match status" value="2"/>
</dbReference>
<sequence length="396" mass="42885">MHFRKFLAIAALATGCTGVLAGCSGSPVQQVPALTGALTPLPAESLARARASQAALAPAMASPTTWNNRIALYLDRAAEPALHEMLDSARKSVWIETFELHDDPAGMRIIDRLVDKHRSGLAVRVILDEIGNRAVRSGAVRKLRDAGIPVVYYGPFPYVGKDGPGLNITHRKLYLVDGDRAMTGGMNLGEKYLARAHDMLWKVEGDAAAALHAEFGAEWRRAGGKAPVEAPAKPAGLFGTEPVGLAVTSPREKGREDEIRKVIGAAIDGAKSRIDMAYPFFWDDALLDKLAAAEARGVQVRVILTRHGNSAMTKLNLRSAAQLMPRGVEFHWYEKSYAHIKYCVVDEAFLAIGSSNADTLTFENNQELDLILTNPLTVADFRAKVPDADWQATAPV</sequence>
<gene>
    <name evidence="3" type="ORF">FJZ00_06765</name>
</gene>
<dbReference type="Proteomes" id="UP000703893">
    <property type="component" value="Unassembled WGS sequence"/>
</dbReference>
<feature type="chain" id="PRO_5038011114" evidence="1">
    <location>
        <begin position="22"/>
        <end position="396"/>
    </location>
</feature>
<dbReference type="Pfam" id="PF13091">
    <property type="entry name" value="PLDc_2"/>
    <property type="match status" value="2"/>
</dbReference>
<keyword evidence="1" id="KW-0732">Signal</keyword>
<feature type="non-terminal residue" evidence="3">
    <location>
        <position position="396"/>
    </location>
</feature>
<evidence type="ECO:0000256" key="1">
    <source>
        <dbReference type="SAM" id="SignalP"/>
    </source>
</evidence>
<feature type="domain" description="PLD phosphodiesterase" evidence="2">
    <location>
        <begin position="334"/>
        <end position="361"/>
    </location>
</feature>